<organism evidence="7 8">
    <name type="scientific">Leishmania tarentolae</name>
    <name type="common">Sauroleishmania tarentolae</name>
    <dbReference type="NCBI Taxonomy" id="5689"/>
    <lineage>
        <taxon>Eukaryota</taxon>
        <taxon>Discoba</taxon>
        <taxon>Euglenozoa</taxon>
        <taxon>Kinetoplastea</taxon>
        <taxon>Metakinetoplastina</taxon>
        <taxon>Trypanosomatida</taxon>
        <taxon>Trypanosomatidae</taxon>
        <taxon>Leishmaniinae</taxon>
        <taxon>Leishmania</taxon>
        <taxon>lizard Leishmania</taxon>
    </lineage>
</organism>
<dbReference type="InterPro" id="IPR042618">
    <property type="entry name" value="IQCG"/>
</dbReference>
<feature type="compositionally biased region" description="Polar residues" evidence="6">
    <location>
        <begin position="23"/>
        <end position="34"/>
    </location>
</feature>
<sequence length="653" mass="70746">MVLAGESRTASAATQRPAAASTLSSYPPNLSRSGASAMTKSATQASSAASPAVATVTAAKEAFSTAADLAAAMAPLECVLNIGQPSFSTQLPLIKVNRAVALLERAVERLELLNLLDSAGPTPGTEKSHPNSSGTGAASSAIAAAPGAADSFSPHHSSRGPAALVGISHDACVSTAQKVAEVLAVTQEQRGCGRASVLELLAEQRVLERRYGELLTQAQPTVLLHPGEPQLHPKCFAHLRDPSKAALQQELALVSSRLRDTNRLLCTQLQDNPQDMDNWAKVCNGRRELTALVREVIEELTMGYKEVMQHQPLRRQQYQANASVDSIFRRSLAQGGASEDTRLSRAAFNSVSASGPTRNDSRPSSALGGVAVSTESESRASTFLKCFGGTLQRRQASRAVQQGPRIPLSSSYQQFAVKILQEEASQRWADDVLAKEHALNQNVKQLQVDLMRERELKEKEVAERLARISALKVELRKLKTFLQRRSEAAKVCGEAATENLQRESAAKVRDVKKAIQKDEQLLSISAMTHEAFSAYLQERTAAMDLLAGEWEAKTVHELKKKEAAKIDAEGSRQACAQRLTDLEHERDAEQALKEQRDAAQKAEEEAQRRAEEVRDAEYTAASVLEAALKAMMTRQAISKLQKGSKKKKKKAAK</sequence>
<name>A0A640KWA9_LEITA</name>
<evidence type="ECO:0008006" key="9">
    <source>
        <dbReference type="Google" id="ProtNLM"/>
    </source>
</evidence>
<dbReference type="GO" id="GO:0044782">
    <property type="term" value="P:cilium organization"/>
    <property type="evidence" value="ECO:0007669"/>
    <property type="project" value="TreeGrafter"/>
</dbReference>
<evidence type="ECO:0000256" key="4">
    <source>
        <dbReference type="ARBA" id="ARBA00023212"/>
    </source>
</evidence>
<evidence type="ECO:0000256" key="2">
    <source>
        <dbReference type="ARBA" id="ARBA00004316"/>
    </source>
</evidence>
<comment type="caution">
    <text evidence="7">The sequence shown here is derived from an EMBL/GenBank/DDBJ whole genome shotgun (WGS) entry which is preliminary data.</text>
</comment>
<accession>A0A640KWA9</accession>
<dbReference type="GO" id="GO:0031514">
    <property type="term" value="C:motile cilium"/>
    <property type="evidence" value="ECO:0007669"/>
    <property type="project" value="TreeGrafter"/>
</dbReference>
<evidence type="ECO:0000256" key="6">
    <source>
        <dbReference type="SAM" id="MobiDB-lite"/>
    </source>
</evidence>
<keyword evidence="5" id="KW-0966">Cell projection</keyword>
<gene>
    <name evidence="7" type="ORF">LtaPh_3642900</name>
</gene>
<dbReference type="AlphaFoldDB" id="A0A640KWA9"/>
<feature type="compositionally biased region" description="Low complexity" evidence="6">
    <location>
        <begin position="7"/>
        <end position="22"/>
    </location>
</feature>
<keyword evidence="8" id="KW-1185">Reference proteome</keyword>
<dbReference type="OrthoDB" id="10254713at2759"/>
<keyword evidence="3" id="KW-0963">Cytoplasm</keyword>
<keyword evidence="4" id="KW-0206">Cytoskeleton</keyword>
<evidence type="ECO:0000256" key="5">
    <source>
        <dbReference type="ARBA" id="ARBA00023273"/>
    </source>
</evidence>
<dbReference type="Proteomes" id="UP000419144">
    <property type="component" value="Unassembled WGS sequence"/>
</dbReference>
<dbReference type="GO" id="GO:0005856">
    <property type="term" value="C:cytoskeleton"/>
    <property type="evidence" value="ECO:0007669"/>
    <property type="project" value="UniProtKB-SubCell"/>
</dbReference>
<evidence type="ECO:0000313" key="8">
    <source>
        <dbReference type="Proteomes" id="UP000419144"/>
    </source>
</evidence>
<evidence type="ECO:0000313" key="7">
    <source>
        <dbReference type="EMBL" id="GET93511.1"/>
    </source>
</evidence>
<protein>
    <recommendedName>
        <fullName evidence="9">Dynein regulatory complex protein 9</fullName>
    </recommendedName>
</protein>
<dbReference type="PANTHER" id="PTHR14871:SF1">
    <property type="entry name" value="DYNEIN REGULATORY COMPLEX PROTEIN 9"/>
    <property type="match status" value="1"/>
</dbReference>
<feature type="compositionally biased region" description="Polar residues" evidence="6">
    <location>
        <begin position="348"/>
        <end position="364"/>
    </location>
</feature>
<feature type="region of interest" description="Disordered" evidence="6">
    <location>
        <begin position="348"/>
        <end position="373"/>
    </location>
</feature>
<reference evidence="7" key="1">
    <citation type="submission" date="2019-11" db="EMBL/GenBank/DDBJ databases">
        <title>Leishmania tarentolae CDS.</title>
        <authorList>
            <person name="Goto Y."/>
            <person name="Yamagishi J."/>
        </authorList>
    </citation>
    <scope>NUCLEOTIDE SEQUENCE [LARGE SCALE GENOMIC DNA]</scope>
    <source>
        <strain evidence="7">Parrot Tar II</strain>
    </source>
</reference>
<comment type="subcellular location">
    <subcellularLocation>
        <location evidence="2">Cell projection</location>
    </subcellularLocation>
    <subcellularLocation>
        <location evidence="1">Cytoplasm</location>
        <location evidence="1">Cytoskeleton</location>
    </subcellularLocation>
</comment>
<feature type="region of interest" description="Disordered" evidence="6">
    <location>
        <begin position="118"/>
        <end position="140"/>
    </location>
</feature>
<proteinExistence type="predicted"/>
<evidence type="ECO:0000256" key="3">
    <source>
        <dbReference type="ARBA" id="ARBA00022490"/>
    </source>
</evidence>
<feature type="region of interest" description="Disordered" evidence="6">
    <location>
        <begin position="590"/>
        <end position="615"/>
    </location>
</feature>
<dbReference type="EMBL" id="BLBS01000057">
    <property type="protein sequence ID" value="GET93511.1"/>
    <property type="molecule type" value="Genomic_DNA"/>
</dbReference>
<evidence type="ECO:0000256" key="1">
    <source>
        <dbReference type="ARBA" id="ARBA00004245"/>
    </source>
</evidence>
<dbReference type="VEuPathDB" id="TriTrypDB:LtaPh_3642900"/>
<feature type="region of interest" description="Disordered" evidence="6">
    <location>
        <begin position="1"/>
        <end position="38"/>
    </location>
</feature>
<dbReference type="PANTHER" id="PTHR14871">
    <property type="entry name" value="DYNEIN REGULATORY COMPLEX PROTEIN 9"/>
    <property type="match status" value="1"/>
</dbReference>
<dbReference type="GO" id="GO:0005737">
    <property type="term" value="C:cytoplasm"/>
    <property type="evidence" value="ECO:0007669"/>
    <property type="project" value="TreeGrafter"/>
</dbReference>